<keyword evidence="1" id="KW-0645">Protease</keyword>
<sequence length="740" mass="86957">MITQVEQENRNSYLFEGLTSSSARLYFLKSTDGFKRYSTNQVDLTTDIDDESVPTEMKVVFIDRIASFLNDHVGKSPSRELFISDKFYKENPVYGLSSLPSFINPFPAGFTYEIKMLKALTRKWVEQGISTHNRDEYWLKQGIIIHTIMKYQEEYYPDLKIGGKLSDFWGIRGFNVSQLRFNDRYAFLYLNTKRLNLDQAPNTPADSLLKYNQQLAIPFKAAIGLAYLDDYLGNNAVENSIKKLYSQSPSNSQNSRDFQTYLNEQTDKEIDWFFDYFITRHERLDWKLRNIEKYKDSVIVTIKNKSVYPIPIPIYALKNDSIVYKEWINGFIGDTSITLSRKAIQNKKLGAANRIVVNYEEIIPEFNPRDNYKTLKPFPAFNRPLEFRLFKDIEDPEKSQIFLMPDITFNIYDGLAIGSRFYNGNLLSKPFRYSIKPAYGTNSGKLVGSIGLSYEHPFQDRNNSLFSMRYGLSANQFSYAPDLLYRRGSAWLSFNYRPKDLRSNKRQSLNFRNVFVQRDRNDESLEEDPDYNVFALSFNQSDRNLRRSFSYSFGTEVSERFSKASFRLDWRRLYKDNRQLNFRVFMGTFLYDDTRSNDDFFSFALDRPTDYLFDYNYYGRSEDDGLFSQQLILAEGGFKAQLDPAFANQWITTLNSSYSIWKYIFVYGDVGAVKNKGTSARFVYDTGIRLNLLQDYFELYFPVYNNNGWEIAQPNYDEKIRFIVTLDVNTFIGLFTRRWY</sequence>
<reference evidence="1" key="1">
    <citation type="journal article" date="2014" name="Genome Announc.">
        <title>Draft Genome Sequences of Marine Flavobacterium Nonlabens Strains NR17, NR24, NR27, NR32, NR33, and Ara13.</title>
        <authorList>
            <person name="Nakanishi M."/>
            <person name="Meirelles P."/>
            <person name="Suzuki R."/>
            <person name="Takatani N."/>
            <person name="Mino S."/>
            <person name="Suda W."/>
            <person name="Oshima K."/>
            <person name="Hattori M."/>
            <person name="Ohkuma M."/>
            <person name="Hosokawa M."/>
            <person name="Miyashita K."/>
            <person name="Thompson F.L."/>
            <person name="Niwa A."/>
            <person name="Sawabe T."/>
            <person name="Sawabe T."/>
        </authorList>
    </citation>
    <scope>NUCLEOTIDE SEQUENCE [LARGE SCALE GENOMIC DNA]</scope>
    <source>
        <strain evidence="1">JCM 19294</strain>
    </source>
</reference>
<dbReference type="GO" id="GO:0004177">
    <property type="term" value="F:aminopeptidase activity"/>
    <property type="evidence" value="ECO:0007669"/>
    <property type="project" value="UniProtKB-KW"/>
</dbReference>
<comment type="caution">
    <text evidence="1">The sequence shown here is derived from an EMBL/GenBank/DDBJ whole genome shotgun (WGS) entry which is preliminary data.</text>
</comment>
<proteinExistence type="predicted"/>
<gene>
    <name evidence="1" type="ORF">JCM19294_902</name>
</gene>
<dbReference type="AlphaFoldDB" id="A0A090Q922"/>
<dbReference type="STRING" id="319236.BST91_06910"/>
<evidence type="ECO:0000313" key="1">
    <source>
        <dbReference type="EMBL" id="GAK98268.1"/>
    </source>
</evidence>
<dbReference type="EMBL" id="BBML01000010">
    <property type="protein sequence ID" value="GAK98268.1"/>
    <property type="molecule type" value="Genomic_DNA"/>
</dbReference>
<dbReference type="InterPro" id="IPR027268">
    <property type="entry name" value="Peptidase_M4/M1_CTD_sf"/>
</dbReference>
<name>A0A090Q922_9FLAO</name>
<accession>A0A090Q922</accession>
<dbReference type="Gene3D" id="1.10.390.10">
    <property type="entry name" value="Neutral Protease Domain 2"/>
    <property type="match status" value="1"/>
</dbReference>
<keyword evidence="1" id="KW-0031">Aminopeptidase</keyword>
<organism evidence="1 2">
    <name type="scientific">Nonlabens tegetincola</name>
    <dbReference type="NCBI Taxonomy" id="323273"/>
    <lineage>
        <taxon>Bacteria</taxon>
        <taxon>Pseudomonadati</taxon>
        <taxon>Bacteroidota</taxon>
        <taxon>Flavobacteriia</taxon>
        <taxon>Flavobacteriales</taxon>
        <taxon>Flavobacteriaceae</taxon>
        <taxon>Nonlabens</taxon>
    </lineage>
</organism>
<evidence type="ECO:0000313" key="2">
    <source>
        <dbReference type="Proteomes" id="UP000029221"/>
    </source>
</evidence>
<dbReference type="eggNOG" id="COG0308">
    <property type="taxonomic scope" value="Bacteria"/>
</dbReference>
<protein>
    <submittedName>
        <fullName evidence="1">Aminopeptidase N</fullName>
    </submittedName>
</protein>
<keyword evidence="1" id="KW-0378">Hydrolase</keyword>
<keyword evidence="2" id="KW-1185">Reference proteome</keyword>
<dbReference type="Proteomes" id="UP000029221">
    <property type="component" value="Unassembled WGS sequence"/>
</dbReference>